<dbReference type="NCBIfam" id="TIGR04456">
    <property type="entry name" value="LruC_dom"/>
    <property type="match status" value="1"/>
</dbReference>
<dbReference type="InterPro" id="IPR032295">
    <property type="entry name" value="DUF4842"/>
</dbReference>
<dbReference type="EMBL" id="JGDB01000233">
    <property type="protein sequence ID" value="EXY89657.1"/>
    <property type="molecule type" value="Genomic_DNA"/>
</dbReference>
<protein>
    <recommendedName>
        <fullName evidence="1">DUF4842 domain-containing protein</fullName>
    </recommendedName>
</protein>
<feature type="domain" description="DUF4842" evidence="1">
    <location>
        <begin position="206"/>
        <end position="404"/>
    </location>
</feature>
<name>A0A015U4F4_BACFG</name>
<dbReference type="Pfam" id="PF16130">
    <property type="entry name" value="DUF4842"/>
    <property type="match status" value="1"/>
</dbReference>
<proteinExistence type="predicted"/>
<evidence type="ECO:0000259" key="1">
    <source>
        <dbReference type="Pfam" id="PF16130"/>
    </source>
</evidence>
<evidence type="ECO:0000313" key="3">
    <source>
        <dbReference type="Proteomes" id="UP000020773"/>
    </source>
</evidence>
<dbReference type="RefSeq" id="WP_009292941.1">
    <property type="nucleotide sequence ID" value="NZ_JGDB01000233.1"/>
</dbReference>
<dbReference type="PROSITE" id="PS51257">
    <property type="entry name" value="PROKAR_LIPOPROTEIN"/>
    <property type="match status" value="1"/>
</dbReference>
<reference evidence="2 3" key="1">
    <citation type="submission" date="2014-02" db="EMBL/GenBank/DDBJ databases">
        <authorList>
            <person name="Sears C."/>
            <person name="Carroll K."/>
            <person name="Sack B.R."/>
            <person name="Qadri F."/>
            <person name="Myers L.L."/>
            <person name="Chung G.-T."/>
            <person name="Escheverria P."/>
            <person name="Fraser C.M."/>
            <person name="Sadzewicz L."/>
            <person name="Shefchek K.A."/>
            <person name="Tallon L."/>
            <person name="Das S.P."/>
            <person name="Daugherty S."/>
            <person name="Mongodin E.F."/>
        </authorList>
    </citation>
    <scope>NUCLEOTIDE SEQUENCE [LARGE SCALE GENOMIC DNA]</scope>
    <source>
        <strain evidence="3">3998T(B)3</strain>
    </source>
</reference>
<sequence length="430" mass="48438">MKATHWMMYTLLGITLLLTACVDDDKDLSQPKEPEKTTDLIIPDDADWTTTRSVNLSIHSPVATRVAIYTDAACTDESLLAETPVSDISKSIELDVAKANRALYVQYPAGKGKEVISVPINRASTRAELSIKLPENVSGFDTNGGEGAYSYQWYPVKGGEATLMMEDNWPETGDYDFNDFVIGYRTQATFFDGHGGSKEDYEQDGLEIKITFRAMGGYLPYRLGLQLDKTHARYIDDVIEIEGNDLVKMELQNPGEDAPAIFIFTGTEQLRKRNNGGTFYNTEPDHAIANNDLVTIKYRLKINCFKNLEKTQALWAAATSENQNFFLQKEKNGGREIHLRGYEPTAYYSNSYAGEAGGNMRTDIKYCSTDNFVWGIKIPVAIPHPIEKIDIMQVYSKFRSWITEPNHSDPSSPDFNENWFKYYDTSKVIG</sequence>
<dbReference type="AlphaFoldDB" id="A0A015U4F4"/>
<organism evidence="2 3">
    <name type="scientific">Bacteroides fragilis str. 3998T(B)3</name>
    <dbReference type="NCBI Taxonomy" id="1339316"/>
    <lineage>
        <taxon>Bacteria</taxon>
        <taxon>Pseudomonadati</taxon>
        <taxon>Bacteroidota</taxon>
        <taxon>Bacteroidia</taxon>
        <taxon>Bacteroidales</taxon>
        <taxon>Bacteroidaceae</taxon>
        <taxon>Bacteroides</taxon>
    </lineage>
</organism>
<accession>A0A015U4F4</accession>
<evidence type="ECO:0000313" key="2">
    <source>
        <dbReference type="EMBL" id="EXY89657.1"/>
    </source>
</evidence>
<gene>
    <name evidence="2" type="ORF">M125_3681</name>
</gene>
<dbReference type="InterPro" id="IPR031025">
    <property type="entry name" value="LruC_dom"/>
</dbReference>
<dbReference type="GeneID" id="60366956"/>
<dbReference type="Proteomes" id="UP000020773">
    <property type="component" value="Unassembled WGS sequence"/>
</dbReference>
<dbReference type="PATRIC" id="fig|1339316.3.peg.3491"/>
<comment type="caution">
    <text evidence="2">The sequence shown here is derived from an EMBL/GenBank/DDBJ whole genome shotgun (WGS) entry which is preliminary data.</text>
</comment>